<dbReference type="InterPro" id="IPR029489">
    <property type="entry name" value="OGT/SEC/SPY_C"/>
</dbReference>
<evidence type="ECO:0000256" key="2">
    <source>
        <dbReference type="ARBA" id="ARBA00005386"/>
    </source>
</evidence>
<dbReference type="PROSITE" id="PS50293">
    <property type="entry name" value="TPR_REGION"/>
    <property type="match status" value="1"/>
</dbReference>
<gene>
    <name evidence="10" type="ORF">COW36_04505</name>
</gene>
<dbReference type="InterPro" id="IPR019734">
    <property type="entry name" value="TPR_rpt"/>
</dbReference>
<evidence type="ECO:0000256" key="7">
    <source>
        <dbReference type="ARBA" id="ARBA00022803"/>
    </source>
</evidence>
<dbReference type="Gene3D" id="3.40.50.2000">
    <property type="entry name" value="Glycogen Phosphorylase B"/>
    <property type="match status" value="1"/>
</dbReference>
<dbReference type="AlphaFoldDB" id="A0A2M7G8X6"/>
<evidence type="ECO:0000256" key="1">
    <source>
        <dbReference type="ARBA" id="ARBA00004922"/>
    </source>
</evidence>
<comment type="caution">
    <text evidence="10">The sequence shown here is derived from an EMBL/GenBank/DDBJ whole genome shotgun (WGS) entry which is preliminary data.</text>
</comment>
<keyword evidence="7 8" id="KW-0802">TPR repeat</keyword>
<dbReference type="Pfam" id="PF13432">
    <property type="entry name" value="TPR_16"/>
    <property type="match status" value="2"/>
</dbReference>
<keyword evidence="5" id="KW-0808">Transferase</keyword>
<name>A0A2M7G8X6_9BACT</name>
<evidence type="ECO:0000256" key="3">
    <source>
        <dbReference type="ARBA" id="ARBA00011970"/>
    </source>
</evidence>
<dbReference type="SUPFAM" id="SSF48452">
    <property type="entry name" value="TPR-like"/>
    <property type="match status" value="2"/>
</dbReference>
<dbReference type="Gene3D" id="1.25.40.10">
    <property type="entry name" value="Tetratricopeptide repeat domain"/>
    <property type="match status" value="3"/>
</dbReference>
<evidence type="ECO:0000256" key="8">
    <source>
        <dbReference type="PROSITE-ProRule" id="PRU00339"/>
    </source>
</evidence>
<evidence type="ECO:0000259" key="9">
    <source>
        <dbReference type="Pfam" id="PF13844"/>
    </source>
</evidence>
<evidence type="ECO:0000256" key="6">
    <source>
        <dbReference type="ARBA" id="ARBA00022737"/>
    </source>
</evidence>
<dbReference type="EC" id="2.4.1.255" evidence="3"/>
<dbReference type="Pfam" id="PF13424">
    <property type="entry name" value="TPR_12"/>
    <property type="match status" value="1"/>
</dbReference>
<evidence type="ECO:0000256" key="4">
    <source>
        <dbReference type="ARBA" id="ARBA00022676"/>
    </source>
</evidence>
<dbReference type="PANTHER" id="PTHR44998">
    <property type="match status" value="1"/>
</dbReference>
<dbReference type="Gene3D" id="3.40.50.11380">
    <property type="match status" value="1"/>
</dbReference>
<dbReference type="InterPro" id="IPR011990">
    <property type="entry name" value="TPR-like_helical_dom_sf"/>
</dbReference>
<dbReference type="PANTHER" id="PTHR44998:SF1">
    <property type="entry name" value="UDP-N-ACETYLGLUCOSAMINE--PEPTIDE N-ACETYLGLUCOSAMINYLTRANSFERASE 110 KDA SUBUNIT"/>
    <property type="match status" value="1"/>
</dbReference>
<proteinExistence type="inferred from homology"/>
<reference evidence="10 11" key="1">
    <citation type="submission" date="2017-09" db="EMBL/GenBank/DDBJ databases">
        <title>Depth-based differentiation of microbial function through sediment-hosted aquifers and enrichment of novel symbionts in the deep terrestrial subsurface.</title>
        <authorList>
            <person name="Probst A.J."/>
            <person name="Ladd B."/>
            <person name="Jarett J.K."/>
            <person name="Geller-Mcgrath D.E."/>
            <person name="Sieber C.M."/>
            <person name="Emerson J.B."/>
            <person name="Anantharaman K."/>
            <person name="Thomas B.C."/>
            <person name="Malmstrom R."/>
            <person name="Stieglmeier M."/>
            <person name="Klingl A."/>
            <person name="Woyke T."/>
            <person name="Ryan C.M."/>
            <person name="Banfield J.F."/>
        </authorList>
    </citation>
    <scope>NUCLEOTIDE SEQUENCE [LARGE SCALE GENOMIC DNA]</scope>
    <source>
        <strain evidence="10">CG17_big_fil_post_rev_8_21_14_2_50_48_46</strain>
    </source>
</reference>
<feature type="repeat" description="TPR" evidence="8">
    <location>
        <begin position="135"/>
        <end position="168"/>
    </location>
</feature>
<feature type="repeat" description="TPR" evidence="8">
    <location>
        <begin position="169"/>
        <end position="202"/>
    </location>
</feature>
<organism evidence="10 11">
    <name type="scientific">bacterium (Candidatus Blackallbacteria) CG17_big_fil_post_rev_8_21_14_2_50_48_46</name>
    <dbReference type="NCBI Taxonomy" id="2014261"/>
    <lineage>
        <taxon>Bacteria</taxon>
        <taxon>Candidatus Blackallbacteria</taxon>
    </lineage>
</organism>
<accession>A0A2M7G8X6</accession>
<sequence length="753" mass="84237">MRTERLLQRAWQELESGNSKAAEETLLKIQAVSEAQALLGQLYYQQERYREAIPLLEKVLNGPQAQDELMPLLGAALQMAGRPLEALPWYRKILESAPNNPSHRYNLASALKDAQMFNEAAALFAPLVAEHPQHLRARNNYGATLQALGQYEAAADHFQAAVGMEPGYALAWLNLGDVRQALGQLTAAEYAFQQATQTLPDPSPAQARLGRICQQLGELEASAYWLRQALERIPQDATLWRSLGATLQALGKWEEAIQAFEQALNLQSDYHEARNNLGNLYKEQGRIEEALACFEAVQAAAPSDAQRIRLATLAPPVYFSLAEAQTWRERVVTQLAELAGTELKIEDPLREIGQGNFYLAYQGFNDRELQIQIAALYRPLLPESLAPQTPPPQSKCKRIGFLSGFFYNHSICHYYSQHILGLEPENFEVFLLLAPGNPSDASTDALSHHAKQTLRLPRDLAQARQQIADLHLDALIYPEIGMEPFSYFMAFTRLAPVQAVLPGHPVTTGIPTLDYFISNQPMELEEAQAHYSETLVTLPGLPVCYAQPDLPVDLLSRTELGLPEDKHIYLCPMTLFKIHPLMDKAFQLMLENDPLAEICFFKFQATHLHEALRKRFQASLGPLAERIRFLPWAPKREFFSLLTTAEVILDAHPFGGGSTHFLSLATGTPMVTWASPWLRGRSGAGLYHLLDLPELVTQTADSFAEQAVKIACEPSFRKDLSERILAGQPLLFNNPQGPQTFKQWLKEITHAVD</sequence>
<protein>
    <recommendedName>
        <fullName evidence="3">protein O-GlcNAc transferase</fullName>
        <ecNumber evidence="3">2.4.1.255</ecNumber>
    </recommendedName>
</protein>
<evidence type="ECO:0000256" key="5">
    <source>
        <dbReference type="ARBA" id="ARBA00022679"/>
    </source>
</evidence>
<comment type="similarity">
    <text evidence="2">Belongs to the glycosyltransferase 41 family. O-GlcNAc transferase subfamily.</text>
</comment>
<dbReference type="SMART" id="SM00028">
    <property type="entry name" value="TPR"/>
    <property type="match status" value="8"/>
</dbReference>
<dbReference type="GO" id="GO:0097363">
    <property type="term" value="F:protein O-acetylglucosaminyltransferase activity"/>
    <property type="evidence" value="ECO:0007669"/>
    <property type="project" value="UniProtKB-EC"/>
</dbReference>
<keyword evidence="6" id="KW-0677">Repeat</keyword>
<dbReference type="Proteomes" id="UP000231019">
    <property type="component" value="Unassembled WGS sequence"/>
</dbReference>
<dbReference type="Pfam" id="PF13844">
    <property type="entry name" value="Glyco_transf_41"/>
    <property type="match status" value="1"/>
</dbReference>
<feature type="repeat" description="TPR" evidence="8">
    <location>
        <begin position="271"/>
        <end position="304"/>
    </location>
</feature>
<feature type="domain" description="O-GlcNAc transferase C-terminal" evidence="9">
    <location>
        <begin position="554"/>
        <end position="725"/>
    </location>
</feature>
<dbReference type="PROSITE" id="PS50005">
    <property type="entry name" value="TPR"/>
    <property type="match status" value="5"/>
</dbReference>
<dbReference type="Pfam" id="PF13181">
    <property type="entry name" value="TPR_8"/>
    <property type="match status" value="1"/>
</dbReference>
<dbReference type="EMBL" id="PFFQ01000012">
    <property type="protein sequence ID" value="PIW18559.1"/>
    <property type="molecule type" value="Genomic_DNA"/>
</dbReference>
<evidence type="ECO:0000313" key="10">
    <source>
        <dbReference type="EMBL" id="PIW18559.1"/>
    </source>
</evidence>
<feature type="repeat" description="TPR" evidence="8">
    <location>
        <begin position="237"/>
        <end position="270"/>
    </location>
</feature>
<evidence type="ECO:0000313" key="11">
    <source>
        <dbReference type="Proteomes" id="UP000231019"/>
    </source>
</evidence>
<keyword evidence="4" id="KW-0328">Glycosyltransferase</keyword>
<comment type="pathway">
    <text evidence="1">Protein modification; protein glycosylation.</text>
</comment>
<feature type="repeat" description="TPR" evidence="8">
    <location>
        <begin position="33"/>
        <end position="66"/>
    </location>
</feature>